<name>A0A3N4ILT7_ASCIM</name>
<evidence type="ECO:0000313" key="2">
    <source>
        <dbReference type="EMBL" id="RPA82574.1"/>
    </source>
</evidence>
<protein>
    <recommendedName>
        <fullName evidence="1">F-box domain-containing protein</fullName>
    </recommendedName>
</protein>
<dbReference type="SUPFAM" id="SSF81383">
    <property type="entry name" value="F-box domain"/>
    <property type="match status" value="1"/>
</dbReference>
<organism evidence="2 3">
    <name type="scientific">Ascobolus immersus RN42</name>
    <dbReference type="NCBI Taxonomy" id="1160509"/>
    <lineage>
        <taxon>Eukaryota</taxon>
        <taxon>Fungi</taxon>
        <taxon>Dikarya</taxon>
        <taxon>Ascomycota</taxon>
        <taxon>Pezizomycotina</taxon>
        <taxon>Pezizomycetes</taxon>
        <taxon>Pezizales</taxon>
        <taxon>Ascobolaceae</taxon>
        <taxon>Ascobolus</taxon>
    </lineage>
</organism>
<proteinExistence type="predicted"/>
<gene>
    <name evidence="2" type="ORF">BJ508DRAFT_325316</name>
</gene>
<dbReference type="PROSITE" id="PS50181">
    <property type="entry name" value="FBOX"/>
    <property type="match status" value="1"/>
</dbReference>
<keyword evidence="3" id="KW-1185">Reference proteome</keyword>
<dbReference type="AlphaFoldDB" id="A0A3N4ILT7"/>
<accession>A0A3N4ILT7</accession>
<dbReference type="Proteomes" id="UP000275078">
    <property type="component" value="Unassembled WGS sequence"/>
</dbReference>
<sequence>MSSTSTNNNSTTLLSLPTELLCEIASTIDSPETLLDLSLVNHRLHSIACLKSTQFGVAQRWFCSPTSESWPAPAIGERAQQAVAFILPFIQFIRLEHNQGSLDTELPFNSSAEPKICPSCSLTKLGYGLFAHCVDCWFTAAYTLRDKFYAASLGGKLESLGLETVNLELEDILVAREWAKVRLQYGPLLPPSWVKVESNSNQKLQSRYMPKAVTGPKSRVEKNWISAGIQGSKRHRDRRGFVLFLRFREVHYSGEEGMVYIVRPRYSHSAYFKGPRHLVAKMTC</sequence>
<dbReference type="EMBL" id="ML119670">
    <property type="protein sequence ID" value="RPA82574.1"/>
    <property type="molecule type" value="Genomic_DNA"/>
</dbReference>
<evidence type="ECO:0000313" key="3">
    <source>
        <dbReference type="Proteomes" id="UP000275078"/>
    </source>
</evidence>
<dbReference type="InterPro" id="IPR001810">
    <property type="entry name" value="F-box_dom"/>
</dbReference>
<feature type="domain" description="F-box" evidence="1">
    <location>
        <begin position="10"/>
        <end position="47"/>
    </location>
</feature>
<reference evidence="2 3" key="1">
    <citation type="journal article" date="2018" name="Nat. Ecol. Evol.">
        <title>Pezizomycetes genomes reveal the molecular basis of ectomycorrhizal truffle lifestyle.</title>
        <authorList>
            <person name="Murat C."/>
            <person name="Payen T."/>
            <person name="Noel B."/>
            <person name="Kuo A."/>
            <person name="Morin E."/>
            <person name="Chen J."/>
            <person name="Kohler A."/>
            <person name="Krizsan K."/>
            <person name="Balestrini R."/>
            <person name="Da Silva C."/>
            <person name="Montanini B."/>
            <person name="Hainaut M."/>
            <person name="Levati E."/>
            <person name="Barry K.W."/>
            <person name="Belfiori B."/>
            <person name="Cichocki N."/>
            <person name="Clum A."/>
            <person name="Dockter R.B."/>
            <person name="Fauchery L."/>
            <person name="Guy J."/>
            <person name="Iotti M."/>
            <person name="Le Tacon F."/>
            <person name="Lindquist E.A."/>
            <person name="Lipzen A."/>
            <person name="Malagnac F."/>
            <person name="Mello A."/>
            <person name="Molinier V."/>
            <person name="Miyauchi S."/>
            <person name="Poulain J."/>
            <person name="Riccioni C."/>
            <person name="Rubini A."/>
            <person name="Sitrit Y."/>
            <person name="Splivallo R."/>
            <person name="Traeger S."/>
            <person name="Wang M."/>
            <person name="Zifcakova L."/>
            <person name="Wipf D."/>
            <person name="Zambonelli A."/>
            <person name="Paolocci F."/>
            <person name="Nowrousian M."/>
            <person name="Ottonello S."/>
            <person name="Baldrian P."/>
            <person name="Spatafora J.W."/>
            <person name="Henrissat B."/>
            <person name="Nagy L.G."/>
            <person name="Aury J.M."/>
            <person name="Wincker P."/>
            <person name="Grigoriev I.V."/>
            <person name="Bonfante P."/>
            <person name="Martin F.M."/>
        </authorList>
    </citation>
    <scope>NUCLEOTIDE SEQUENCE [LARGE SCALE GENOMIC DNA]</scope>
    <source>
        <strain evidence="2 3">RN42</strain>
    </source>
</reference>
<evidence type="ECO:0000259" key="1">
    <source>
        <dbReference type="PROSITE" id="PS50181"/>
    </source>
</evidence>
<dbReference type="InterPro" id="IPR036047">
    <property type="entry name" value="F-box-like_dom_sf"/>
</dbReference>